<gene>
    <name evidence="1" type="ORF">J2S74_001859</name>
</gene>
<protein>
    <submittedName>
        <fullName evidence="1">Competence protein ComK</fullName>
    </submittedName>
</protein>
<dbReference type="EMBL" id="JAUSUG010000006">
    <property type="protein sequence ID" value="MDQ0254480.1"/>
    <property type="molecule type" value="Genomic_DNA"/>
</dbReference>
<name>A0ABT9ZU65_9BACI</name>
<evidence type="ECO:0000313" key="2">
    <source>
        <dbReference type="Proteomes" id="UP001230005"/>
    </source>
</evidence>
<proteinExistence type="predicted"/>
<dbReference type="Pfam" id="PF06338">
    <property type="entry name" value="ComK"/>
    <property type="match status" value="1"/>
</dbReference>
<organism evidence="1 2">
    <name type="scientific">Evansella vedderi</name>
    <dbReference type="NCBI Taxonomy" id="38282"/>
    <lineage>
        <taxon>Bacteria</taxon>
        <taxon>Bacillati</taxon>
        <taxon>Bacillota</taxon>
        <taxon>Bacilli</taxon>
        <taxon>Bacillales</taxon>
        <taxon>Bacillaceae</taxon>
        <taxon>Evansella</taxon>
    </lineage>
</organism>
<dbReference type="Proteomes" id="UP001230005">
    <property type="component" value="Unassembled WGS sequence"/>
</dbReference>
<accession>A0ABT9ZU65</accession>
<comment type="caution">
    <text evidence="1">The sequence shown here is derived from an EMBL/GenBank/DDBJ whole genome shotgun (WGS) entry which is preliminary data.</text>
</comment>
<keyword evidence="2" id="KW-1185">Reference proteome</keyword>
<evidence type="ECO:0000313" key="1">
    <source>
        <dbReference type="EMBL" id="MDQ0254480.1"/>
    </source>
</evidence>
<dbReference type="InterPro" id="IPR010461">
    <property type="entry name" value="ComK"/>
</dbReference>
<reference evidence="1 2" key="1">
    <citation type="submission" date="2023-07" db="EMBL/GenBank/DDBJ databases">
        <title>Genomic Encyclopedia of Type Strains, Phase IV (KMG-IV): sequencing the most valuable type-strain genomes for metagenomic binning, comparative biology and taxonomic classification.</title>
        <authorList>
            <person name="Goeker M."/>
        </authorList>
    </citation>
    <scope>NUCLEOTIDE SEQUENCE [LARGE SCALE GENOMIC DNA]</scope>
    <source>
        <strain evidence="1 2">DSM 9768</strain>
    </source>
</reference>
<sequence length="169" mass="19414">MSIKILNDYQINQNTMAILPVTHIDYYTIIFETNALFYVKKTTRELMRSACVRGGASFEGRQIAVTSKTGINRKMPIPINPDLGIYAFPTLSAKSFHCCWLFPAHIQSIEANPDKEKQSIVTLKNKHKIVLDTDKTILRQQMYRTSYCILVFSQEWMDSSNNNDDDNVI</sequence>
<dbReference type="RefSeq" id="WP_307324499.1">
    <property type="nucleotide sequence ID" value="NZ_JAUSUG010000006.1"/>
</dbReference>